<name>A0ABR2US73_9PEZI</name>
<evidence type="ECO:0000313" key="2">
    <source>
        <dbReference type="Proteomes" id="UP001408356"/>
    </source>
</evidence>
<organism evidence="1 2">
    <name type="scientific">Seiridium unicorne</name>
    <dbReference type="NCBI Taxonomy" id="138068"/>
    <lineage>
        <taxon>Eukaryota</taxon>
        <taxon>Fungi</taxon>
        <taxon>Dikarya</taxon>
        <taxon>Ascomycota</taxon>
        <taxon>Pezizomycotina</taxon>
        <taxon>Sordariomycetes</taxon>
        <taxon>Xylariomycetidae</taxon>
        <taxon>Amphisphaeriales</taxon>
        <taxon>Sporocadaceae</taxon>
        <taxon>Seiridium</taxon>
    </lineage>
</organism>
<dbReference type="Gene3D" id="3.80.10.10">
    <property type="entry name" value="Ribonuclease Inhibitor"/>
    <property type="match status" value="1"/>
</dbReference>
<dbReference type="Proteomes" id="UP001408356">
    <property type="component" value="Unassembled WGS sequence"/>
</dbReference>
<protein>
    <submittedName>
        <fullName evidence="1">F-box domain-containing protein</fullName>
    </submittedName>
</protein>
<keyword evidence="2" id="KW-1185">Reference proteome</keyword>
<proteinExistence type="predicted"/>
<sequence>MSTKPTLAAVSAPSRLETLPSLVLDSICQYLAHCDSQRRSLFAFSLVNKQCCSIAAAQRFDRIKLEVRGTLELRQDIERWNSMLEVEGRARHVRRIKVVGYMPRRSRDERDRDPQLGEAEALAEEWRDEREYESYEDDFVDPPTRQILFNSSLRPLENGQAKHLHDESWQPLARFISALPVLKDLVYSCLDQVPPCLLTSLHQHHPYSRLHVHTFSLRSLCQRKDNLHDIDTDEFMLATSPCLYAVALLSSPGYDTYGHVDYNHEALLTMVSGMAPGLRHVRVYKSTPGSSPALLEATRTSRPLWRGFFIDKETSEQPPAPVESLVLDGEGHITSETLTEWDQHIDLSKLGSLKIPAAVNPDVLPTLVRMAAGGKFGSLHKLSLEVHSIDPQGYSRLDAEISQLFENIQSLAELEIAGYYGPKSFSAIMQHHGRSLYKLCLISSSEYAQETITSLTKFEAIQQYCSNLRDLSLALPRTKGDEQEVAIYRTLGKFRHLRRLSLLLECSNQRWDELGADSPPTDLVRDIFVNTAVDRSLARSIFHVISTADPSAPSPLELLRLSVDASTFINVWNDYDFRNIICWIGRSWLCQRPPRDDHRGEITAHEIQTQHTQQYKEFMDENWELSFGHGLVYEKVWKELWPETTGNWMNDWRSFPLAGVLFNESK</sequence>
<dbReference type="InterPro" id="IPR032675">
    <property type="entry name" value="LRR_dom_sf"/>
</dbReference>
<comment type="caution">
    <text evidence="1">The sequence shown here is derived from an EMBL/GenBank/DDBJ whole genome shotgun (WGS) entry which is preliminary data.</text>
</comment>
<accession>A0ABR2US73</accession>
<dbReference type="SUPFAM" id="SSF52047">
    <property type="entry name" value="RNI-like"/>
    <property type="match status" value="1"/>
</dbReference>
<dbReference type="EMBL" id="JARVKF010000399">
    <property type="protein sequence ID" value="KAK9417261.1"/>
    <property type="molecule type" value="Genomic_DNA"/>
</dbReference>
<reference evidence="1 2" key="1">
    <citation type="journal article" date="2024" name="J. Plant Pathol.">
        <title>Sequence and assembly of the genome of Seiridium unicorne, isolate CBS 538.82, causal agent of cypress canker disease.</title>
        <authorList>
            <person name="Scali E."/>
            <person name="Rocca G.D."/>
            <person name="Danti R."/>
            <person name="Garbelotto M."/>
            <person name="Barberini S."/>
            <person name="Baroncelli R."/>
            <person name="Emiliani G."/>
        </authorList>
    </citation>
    <scope>NUCLEOTIDE SEQUENCE [LARGE SCALE GENOMIC DNA]</scope>
    <source>
        <strain evidence="1 2">BM-138-508</strain>
    </source>
</reference>
<gene>
    <name evidence="1" type="ORF">SUNI508_08841</name>
</gene>
<evidence type="ECO:0000313" key="1">
    <source>
        <dbReference type="EMBL" id="KAK9417261.1"/>
    </source>
</evidence>